<dbReference type="InterPro" id="IPR036188">
    <property type="entry name" value="FAD/NAD-bd_sf"/>
</dbReference>
<evidence type="ECO:0000256" key="13">
    <source>
        <dbReference type="ARBA" id="ARBA00024761"/>
    </source>
</evidence>
<evidence type="ECO:0000256" key="12">
    <source>
        <dbReference type="ARBA" id="ARBA00023242"/>
    </source>
</evidence>
<evidence type="ECO:0000256" key="4">
    <source>
        <dbReference type="ARBA" id="ARBA00016348"/>
    </source>
</evidence>
<dbReference type="eggNOG" id="KOG0123">
    <property type="taxonomic scope" value="Eukaryota"/>
</dbReference>
<dbReference type="PANTHER" id="PTHR24012">
    <property type="entry name" value="RNA BINDING PROTEIN"/>
    <property type="match status" value="1"/>
</dbReference>
<dbReference type="SUPFAM" id="SSF63570">
    <property type="entry name" value="PABC (PABP) domain"/>
    <property type="match status" value="1"/>
</dbReference>
<feature type="domain" description="RRM" evidence="17">
    <location>
        <begin position="138"/>
        <end position="215"/>
    </location>
</feature>
<evidence type="ECO:0000256" key="7">
    <source>
        <dbReference type="ARBA" id="ARBA00022664"/>
    </source>
</evidence>
<feature type="region of interest" description="Disordered" evidence="16">
    <location>
        <begin position="575"/>
        <end position="634"/>
    </location>
</feature>
<evidence type="ECO:0000256" key="14">
    <source>
        <dbReference type="ARBA" id="ARBA00030979"/>
    </source>
</evidence>
<comment type="function">
    <text evidence="13">Binds the poly(A) tail of mRNA. Appears to be an important mediator of the multiple roles of the poly(A) tail in mRNA biogenesis, stability and translation. In the nucleus, involved in both mRNA cleavage and polyadenylation. Is also required for efficient mRNA export to the cytoplasm. Acts in concert with a poly(A)-specific nuclease (PAN) to affect poly(A) tail shortening, which may occur concomitantly with either nucleocytoplasmic mRNA transport or translational initiation. In the cytoplasm, stimulates translation initiation and regulates mRNA decay through translation termination-coupled poly(A) shortening, probably mediated by PAN.</text>
</comment>
<dbReference type="InterPro" id="IPR000504">
    <property type="entry name" value="RRM_dom"/>
</dbReference>
<dbReference type="GO" id="GO:0006397">
    <property type="term" value="P:mRNA processing"/>
    <property type="evidence" value="ECO:0007669"/>
    <property type="project" value="UniProtKB-KW"/>
</dbReference>
<dbReference type="GO" id="GO:0003723">
    <property type="term" value="F:RNA binding"/>
    <property type="evidence" value="ECO:0007669"/>
    <property type="project" value="UniProtKB-UniRule"/>
</dbReference>
<dbReference type="Pfam" id="PF00658">
    <property type="entry name" value="MLLE"/>
    <property type="match status" value="1"/>
</dbReference>
<keyword evidence="10" id="KW-0810">Translation regulation</keyword>
<evidence type="ECO:0000256" key="1">
    <source>
        <dbReference type="ARBA" id="ARBA00004123"/>
    </source>
</evidence>
<dbReference type="PROSITE" id="PS51309">
    <property type="entry name" value="PABC"/>
    <property type="match status" value="1"/>
</dbReference>
<dbReference type="InterPro" id="IPR012677">
    <property type="entry name" value="Nucleotide-bd_a/b_plait_sf"/>
</dbReference>
<dbReference type="InterPro" id="IPR036053">
    <property type="entry name" value="PABP-dom"/>
</dbReference>
<evidence type="ECO:0000256" key="10">
    <source>
        <dbReference type="ARBA" id="ARBA00022845"/>
    </source>
</evidence>
<organism evidence="19">
    <name type="scientific">Talaromyces marneffei PM1</name>
    <dbReference type="NCBI Taxonomy" id="1077442"/>
    <lineage>
        <taxon>Eukaryota</taxon>
        <taxon>Fungi</taxon>
        <taxon>Dikarya</taxon>
        <taxon>Ascomycota</taxon>
        <taxon>Pezizomycotina</taxon>
        <taxon>Eurotiomycetes</taxon>
        <taxon>Eurotiomycetidae</taxon>
        <taxon>Eurotiales</taxon>
        <taxon>Trichocomaceae</taxon>
        <taxon>Talaromyces</taxon>
        <taxon>Talaromyces sect. Talaromyces</taxon>
    </lineage>
</organism>
<feature type="domain" description="RRM" evidence="17">
    <location>
        <begin position="50"/>
        <end position="128"/>
    </location>
</feature>
<dbReference type="GO" id="GO:0005634">
    <property type="term" value="C:nucleus"/>
    <property type="evidence" value="ECO:0007669"/>
    <property type="project" value="UniProtKB-SubCell"/>
</dbReference>
<evidence type="ECO:0000256" key="9">
    <source>
        <dbReference type="ARBA" id="ARBA00022816"/>
    </source>
</evidence>
<dbReference type="SMART" id="SM00361">
    <property type="entry name" value="RRM_1"/>
    <property type="match status" value="4"/>
</dbReference>
<feature type="region of interest" description="Disordered" evidence="16">
    <location>
        <begin position="1"/>
        <end position="29"/>
    </location>
</feature>
<dbReference type="CDD" id="cd12380">
    <property type="entry name" value="RRM3_I_PABPs"/>
    <property type="match status" value="1"/>
</dbReference>
<dbReference type="FunFam" id="3.30.70.330:FF:000355">
    <property type="entry name" value="Polyadenylate-binding protein"/>
    <property type="match status" value="1"/>
</dbReference>
<evidence type="ECO:0000256" key="6">
    <source>
        <dbReference type="ARBA" id="ARBA00022490"/>
    </source>
</evidence>
<dbReference type="FunFam" id="1.10.1900.10:FF:000004">
    <property type="entry name" value="Polyadenylate-binding protein"/>
    <property type="match status" value="1"/>
</dbReference>
<dbReference type="InterPro" id="IPR006076">
    <property type="entry name" value="FAD-dep_OxRdtase"/>
</dbReference>
<dbReference type="InterPro" id="IPR035979">
    <property type="entry name" value="RBD_domain_sf"/>
</dbReference>
<feature type="compositionally biased region" description="Basic and acidic residues" evidence="16">
    <location>
        <begin position="394"/>
        <end position="412"/>
    </location>
</feature>
<dbReference type="Gene3D" id="3.50.50.60">
    <property type="entry name" value="FAD/NAD(P)-binding domain"/>
    <property type="match status" value="1"/>
</dbReference>
<dbReference type="Pfam" id="PF01266">
    <property type="entry name" value="DAO"/>
    <property type="match status" value="1"/>
</dbReference>
<feature type="compositionally biased region" description="Gly residues" evidence="16">
    <location>
        <begin position="593"/>
        <end position="606"/>
    </location>
</feature>
<dbReference type="FunFam" id="3.30.70.330:FF:000384">
    <property type="entry name" value="Polyadenylate-binding protein"/>
    <property type="match status" value="1"/>
</dbReference>
<name>A0A093V0W2_TALMA</name>
<dbReference type="Pfam" id="PF00076">
    <property type="entry name" value="RRM_1"/>
    <property type="match status" value="5"/>
</dbReference>
<evidence type="ECO:0000256" key="5">
    <source>
        <dbReference type="ARBA" id="ARBA00022448"/>
    </source>
</evidence>
<proteinExistence type="inferred from homology"/>
<protein>
    <recommendedName>
        <fullName evidence="4">Polyadenylate-binding protein, cytoplasmic and nuclear</fullName>
    </recommendedName>
    <alternativeName>
        <fullName evidence="14">Polyadenylate tail-binding protein</fullName>
    </alternativeName>
</protein>
<keyword evidence="12" id="KW-0539">Nucleus</keyword>
<comment type="subcellular location">
    <subcellularLocation>
        <location evidence="2">Cytoplasm</location>
    </subcellularLocation>
    <subcellularLocation>
        <location evidence="1">Nucleus</location>
    </subcellularLocation>
</comment>
<evidence type="ECO:0000259" key="17">
    <source>
        <dbReference type="PROSITE" id="PS50102"/>
    </source>
</evidence>
<dbReference type="GO" id="GO:0051028">
    <property type="term" value="P:mRNA transport"/>
    <property type="evidence" value="ECO:0007669"/>
    <property type="project" value="UniProtKB-KW"/>
</dbReference>
<keyword evidence="9" id="KW-0509">mRNA transport</keyword>
<dbReference type="SMART" id="SM00360">
    <property type="entry name" value="RRM"/>
    <property type="match status" value="4"/>
</dbReference>
<evidence type="ECO:0000256" key="2">
    <source>
        <dbReference type="ARBA" id="ARBA00004496"/>
    </source>
</evidence>
<dbReference type="Gene3D" id="3.30.70.330">
    <property type="match status" value="4"/>
</dbReference>
<dbReference type="EMBL" id="JPOX01000034">
    <property type="protein sequence ID" value="KFX43614.1"/>
    <property type="molecule type" value="Genomic_DNA"/>
</dbReference>
<dbReference type="SUPFAM" id="SSF51905">
    <property type="entry name" value="FAD/NAD(P)-binding domain"/>
    <property type="match status" value="1"/>
</dbReference>
<reference evidence="19" key="1">
    <citation type="journal article" date="2014" name="PLoS Genet.">
        <title>Signature Gene Expression Reveals Novel Clues to the Molecular Mechanisms of Dimorphic Transition in Penicillium marneffei.</title>
        <authorList>
            <person name="Yang E."/>
            <person name="Wang G."/>
            <person name="Cai J."/>
            <person name="Woo P.C."/>
            <person name="Lau S.K."/>
            <person name="Yuen K.-Y."/>
            <person name="Chow W.-N."/>
            <person name="Lin X."/>
        </authorList>
    </citation>
    <scope>NUCLEOTIDE SEQUENCE [LARGE SCALE GENOMIC DNA]</scope>
    <source>
        <strain evidence="19">PM1</strain>
    </source>
</reference>
<feature type="region of interest" description="Disordered" evidence="16">
    <location>
        <begin position="368"/>
        <end position="412"/>
    </location>
</feature>
<dbReference type="NCBIfam" id="TIGR01628">
    <property type="entry name" value="PABP-1234"/>
    <property type="match status" value="1"/>
</dbReference>
<sequence length="1152" mass="124541">MSAEVATTPAVDNANGAADSNGTTVNTNVVPDTAASDAATTPNPNQPHSASLYVGELDPSVTEAMLFELFSSIGQVASIRVCRDAVTRRSLGYAYVNYNNTADGERALEDLNYTLIKGRPCRIMWSQRDPALRKTGQGNVFIKNLDTAIDNKALHDTFAAFGNILSCKVAQDEFGNSKGYGFVHYETAEAANNAIKHVNGMLLNDKKVFVGHHISKKDRQSKFEEMKANFTNVYVKNIDPEVTDEEFRELFGKFGDITSATISRDDSGKSRGFGFVNYVDHENAQTAVDDLNDKDFHGQKLYVGRAQKKHEREEELRRQYEAARLEKASKYQGVNLYVKNLTDDVDDEKLRELFSAFGTITSAKVMRDTVGAGSDSEKEETKESSEEVEEPKEEETNAKTEDEDKTDAKKSDKKVFGKSKGFGFVCFSSPDEASKAVTEMNQRMVNGKPLYVALAQRKDVRKSQLEASIQARNTIRQQQAAAAAGMPQPYMQPAVFYGPGQQGFLPGNAASVEWLSLLNPYPGGFPQQGGRGIAGPNQIPQNFGQGIPIGAMQAGPGGIPNGMAYPQMAQVQFGRGAGGRGQVPQGIPPNVGGPRGGPGFGQGRGGMPPRPGPGGRGQNVPAGAPAAPEGTPGTLTLQALTAAPPQQQKQMLGEALYPKIQAQQPELAGKITGMLLEMDNAELLGLIDDESALRAKVDEALHVYDEYMKNKGSDEPADAKPKEAAKEGSEENNASITDQWPWPLPANNSDISNISNTDVNNPTPSQPIESTMQTLLMRLVIGGGVVGLAIARQLAAREGTSTILLEKHDAVGTETSSRNSEVIHAGIYYPADSLKTRLCISGKNKLYAYCAEKQIPHRNTKKWVVAQNNVEWQACLNVHEHAQKIGVPTRFVSQEEAARIEPDVRAEAGIVESPTTGIVDVHSLMASLEGDFENLGGDIAFQTEVTRIEPIDSGKGGYEIFASSPGENGEESSITAETIINSAGLYACHINNMILPPSRHRQPFYAKGTYFSYGASRPKPSTLIYPAPVPGHGGLGTHLTLDMGNRIRFGPDVEWTSDPTDYKPSPARLEQALPEIRRYLPAIDVDAIEIDYCGIRPKLGQGSANTAGKGFQDFVIVKEDGFEGFVNLLGIESPGLTSSLAIGEMVEGLLYR</sequence>
<dbReference type="InterPro" id="IPR002004">
    <property type="entry name" value="PABP_HYD_C"/>
</dbReference>
<accession>A0A093V0W2</accession>
<evidence type="ECO:0000256" key="15">
    <source>
        <dbReference type="PROSITE-ProRule" id="PRU00176"/>
    </source>
</evidence>
<evidence type="ECO:0000256" key="8">
    <source>
        <dbReference type="ARBA" id="ARBA00022737"/>
    </source>
</evidence>
<dbReference type="CDD" id="cd12379">
    <property type="entry name" value="RRM2_I_PABPs"/>
    <property type="match status" value="1"/>
</dbReference>
<feature type="domain" description="RRM" evidence="17">
    <location>
        <begin position="334"/>
        <end position="457"/>
    </location>
</feature>
<keyword evidence="11 15" id="KW-0694">RNA-binding</keyword>
<dbReference type="GO" id="GO:0010494">
    <property type="term" value="C:cytoplasmic stress granule"/>
    <property type="evidence" value="ECO:0007669"/>
    <property type="project" value="UniProtKB-ARBA"/>
</dbReference>
<dbReference type="SUPFAM" id="SSF54928">
    <property type="entry name" value="RNA-binding domain, RBD"/>
    <property type="match status" value="3"/>
</dbReference>
<keyword evidence="8" id="KW-0677">Repeat</keyword>
<feature type="domain" description="PABC" evidence="18">
    <location>
        <begin position="632"/>
        <end position="709"/>
    </location>
</feature>
<comment type="caution">
    <text evidence="19">The sequence shown here is derived from an EMBL/GenBank/DDBJ whole genome shotgun (WGS) entry which is preliminary data.</text>
</comment>
<dbReference type="SMART" id="SM00517">
    <property type="entry name" value="PolyA"/>
    <property type="match status" value="1"/>
</dbReference>
<keyword evidence="7" id="KW-0507">mRNA processing</keyword>
<dbReference type="InterPro" id="IPR045305">
    <property type="entry name" value="RRM2_I_PABPs"/>
</dbReference>
<dbReference type="InterPro" id="IPR006515">
    <property type="entry name" value="PABP_1234"/>
</dbReference>
<keyword evidence="5" id="KW-0813">Transport</keyword>
<feature type="compositionally biased region" description="Low complexity" evidence="16">
    <location>
        <begin position="621"/>
        <end position="634"/>
    </location>
</feature>
<feature type="domain" description="RRM" evidence="17">
    <location>
        <begin position="231"/>
        <end position="308"/>
    </location>
</feature>
<feature type="compositionally biased region" description="Basic and acidic residues" evidence="16">
    <location>
        <begin position="708"/>
        <end position="729"/>
    </location>
</feature>
<dbReference type="InterPro" id="IPR003954">
    <property type="entry name" value="RRM_euk-type"/>
</dbReference>
<dbReference type="AlphaFoldDB" id="A0A093V0W2"/>
<evidence type="ECO:0000259" key="18">
    <source>
        <dbReference type="PROSITE" id="PS51309"/>
    </source>
</evidence>
<dbReference type="GO" id="GO:0006417">
    <property type="term" value="P:regulation of translation"/>
    <property type="evidence" value="ECO:0007669"/>
    <property type="project" value="UniProtKB-KW"/>
</dbReference>
<gene>
    <name evidence="19" type="ORF">GQ26_0340740</name>
</gene>
<evidence type="ECO:0000256" key="11">
    <source>
        <dbReference type="ARBA" id="ARBA00022884"/>
    </source>
</evidence>
<feature type="region of interest" description="Disordered" evidence="16">
    <location>
        <begin position="708"/>
        <end position="742"/>
    </location>
</feature>
<feature type="compositionally biased region" description="Polar residues" evidence="16">
    <location>
        <begin position="18"/>
        <end position="29"/>
    </location>
</feature>
<dbReference type="CDD" id="cd12378">
    <property type="entry name" value="RRM1_I_PABPs"/>
    <property type="match status" value="1"/>
</dbReference>
<dbReference type="Gene3D" id="1.10.1900.10">
    <property type="entry name" value="c-terminal domain of poly(a) binding protein"/>
    <property type="match status" value="1"/>
</dbReference>
<evidence type="ECO:0000313" key="19">
    <source>
        <dbReference type="EMBL" id="KFX43614.1"/>
    </source>
</evidence>
<dbReference type="InterPro" id="IPR034364">
    <property type="entry name" value="PABP_RRM1"/>
</dbReference>
<dbReference type="CDD" id="cd12381">
    <property type="entry name" value="RRM4_I_PABPs"/>
    <property type="match status" value="1"/>
</dbReference>
<evidence type="ECO:0000256" key="16">
    <source>
        <dbReference type="SAM" id="MobiDB-lite"/>
    </source>
</evidence>
<keyword evidence="6" id="KW-0963">Cytoplasm</keyword>
<evidence type="ECO:0000256" key="3">
    <source>
        <dbReference type="ARBA" id="ARBA00008557"/>
    </source>
</evidence>
<comment type="similarity">
    <text evidence="3">Belongs to the polyadenylate-binding protein type-1 family.</text>
</comment>
<dbReference type="PROSITE" id="PS50102">
    <property type="entry name" value="RRM"/>
    <property type="match status" value="4"/>
</dbReference>
<dbReference type="HOGENOM" id="CLU_276366_0_0_1"/>
<dbReference type="Gene3D" id="3.30.9.10">
    <property type="entry name" value="D-Amino Acid Oxidase, subunit A, domain 2"/>
    <property type="match status" value="1"/>
</dbReference>
<dbReference type="FunFam" id="3.30.70.330:FF:000003">
    <property type="entry name" value="Polyadenylate-binding protein"/>
    <property type="match status" value="1"/>
</dbReference>
<feature type="compositionally biased region" description="Basic and acidic residues" evidence="16">
    <location>
        <begin position="375"/>
        <end position="385"/>
    </location>
</feature>